<dbReference type="OrthoDB" id="3170569at2"/>
<keyword evidence="1" id="KW-0597">Phosphoprotein</keyword>
<dbReference type="PANTHER" id="PTHR45339:SF1">
    <property type="entry name" value="HYBRID SIGNAL TRANSDUCTION HISTIDINE KINASE J"/>
    <property type="match status" value="1"/>
</dbReference>
<gene>
    <name evidence="5" type="ORF">C1880_00015</name>
</gene>
<comment type="caution">
    <text evidence="3">Lacks conserved residue(s) required for the propagation of feature annotation.</text>
</comment>
<dbReference type="Pfam" id="PF00072">
    <property type="entry name" value="Response_reg"/>
    <property type="match status" value="1"/>
</dbReference>
<dbReference type="Gene3D" id="3.40.50.2300">
    <property type="match status" value="1"/>
</dbReference>
<evidence type="ECO:0000256" key="1">
    <source>
        <dbReference type="ARBA" id="ARBA00022553"/>
    </source>
</evidence>
<dbReference type="PROSITE" id="PS50110">
    <property type="entry name" value="RESPONSE_REGULATORY"/>
    <property type="match status" value="1"/>
</dbReference>
<accession>A0A369LGJ3</accession>
<keyword evidence="6" id="KW-1185">Reference proteome</keyword>
<organism evidence="5 6">
    <name type="scientific">Senegalimassilia anaerobia</name>
    <dbReference type="NCBI Taxonomy" id="1473216"/>
    <lineage>
        <taxon>Bacteria</taxon>
        <taxon>Bacillati</taxon>
        <taxon>Actinomycetota</taxon>
        <taxon>Coriobacteriia</taxon>
        <taxon>Coriobacteriales</taxon>
        <taxon>Coriobacteriaceae</taxon>
        <taxon>Senegalimassilia</taxon>
    </lineage>
</organism>
<evidence type="ECO:0000313" key="5">
    <source>
        <dbReference type="EMBL" id="RDB57255.1"/>
    </source>
</evidence>
<evidence type="ECO:0000313" key="6">
    <source>
        <dbReference type="Proteomes" id="UP000253792"/>
    </source>
</evidence>
<dbReference type="InterPro" id="IPR011006">
    <property type="entry name" value="CheY-like_superfamily"/>
</dbReference>
<sequence length="75" mass="8052">MQGTRAIRALDRPDAASIPIIAMTGNAFQEDVQECLEAGMNAHIAKPIDMAKAERVIAKVVGEGPPPIKELEIDQ</sequence>
<name>A0A369LGJ3_9ACTN</name>
<feature type="domain" description="Response regulatory" evidence="4">
    <location>
        <begin position="1"/>
        <end position="61"/>
    </location>
</feature>
<dbReference type="EMBL" id="PPTP01000001">
    <property type="protein sequence ID" value="RDB57255.1"/>
    <property type="molecule type" value="Genomic_DNA"/>
</dbReference>
<comment type="caution">
    <text evidence="5">The sequence shown here is derived from an EMBL/GenBank/DDBJ whole genome shotgun (WGS) entry which is preliminary data.</text>
</comment>
<dbReference type="GO" id="GO:0000160">
    <property type="term" value="P:phosphorelay signal transduction system"/>
    <property type="evidence" value="ECO:0007669"/>
    <property type="project" value="UniProtKB-KW"/>
</dbReference>
<dbReference type="InterPro" id="IPR001789">
    <property type="entry name" value="Sig_transdc_resp-reg_receiver"/>
</dbReference>
<dbReference type="SUPFAM" id="SSF52172">
    <property type="entry name" value="CheY-like"/>
    <property type="match status" value="1"/>
</dbReference>
<proteinExistence type="predicted"/>
<dbReference type="AlphaFoldDB" id="A0A369LGJ3"/>
<dbReference type="RefSeq" id="WP_114619815.1">
    <property type="nucleotide sequence ID" value="NZ_PPTP01000001.1"/>
</dbReference>
<reference evidence="5 6" key="1">
    <citation type="journal article" date="2018" name="Elife">
        <title>Discovery and characterization of a prevalent human gut bacterial enzyme sufficient for the inactivation of a family of plant toxins.</title>
        <authorList>
            <person name="Koppel N."/>
            <person name="Bisanz J.E."/>
            <person name="Pandelia M.E."/>
            <person name="Turnbaugh P.J."/>
            <person name="Balskus E.P."/>
        </authorList>
    </citation>
    <scope>NUCLEOTIDE SEQUENCE [LARGE SCALE GENOMIC DNA]</scope>
    <source>
        <strain evidence="6">anaerobia AP69FAA</strain>
    </source>
</reference>
<dbReference type="STRING" id="1034345.GCA_000236865_01495"/>
<evidence type="ECO:0000256" key="3">
    <source>
        <dbReference type="PROSITE-ProRule" id="PRU00169"/>
    </source>
</evidence>
<dbReference type="Proteomes" id="UP000253792">
    <property type="component" value="Unassembled WGS sequence"/>
</dbReference>
<keyword evidence="2" id="KW-0902">Two-component regulatory system</keyword>
<protein>
    <recommendedName>
        <fullName evidence="4">Response regulatory domain-containing protein</fullName>
    </recommendedName>
</protein>
<evidence type="ECO:0000256" key="2">
    <source>
        <dbReference type="ARBA" id="ARBA00023012"/>
    </source>
</evidence>
<evidence type="ECO:0000259" key="4">
    <source>
        <dbReference type="PROSITE" id="PS50110"/>
    </source>
</evidence>
<dbReference type="PANTHER" id="PTHR45339">
    <property type="entry name" value="HYBRID SIGNAL TRANSDUCTION HISTIDINE KINASE J"/>
    <property type="match status" value="1"/>
</dbReference>